<name>G6XJJ3_9PROT</name>
<comment type="caution">
    <text evidence="2">The sequence shown here is derived from an EMBL/GenBank/DDBJ whole genome shotgun (WGS) entry which is preliminary data.</text>
</comment>
<dbReference type="CDD" id="cd10447">
    <property type="entry name" value="GIY-YIG_unchar_2"/>
    <property type="match status" value="1"/>
</dbReference>
<dbReference type="Proteomes" id="UP000004949">
    <property type="component" value="Unassembled WGS sequence"/>
</dbReference>
<organism evidence="2 3">
    <name type="scientific">Gluconobacter morbifer G707</name>
    <dbReference type="NCBI Taxonomy" id="1088869"/>
    <lineage>
        <taxon>Bacteria</taxon>
        <taxon>Pseudomonadati</taxon>
        <taxon>Pseudomonadota</taxon>
        <taxon>Alphaproteobacteria</taxon>
        <taxon>Acetobacterales</taxon>
        <taxon>Acetobacteraceae</taxon>
        <taxon>Gluconobacter</taxon>
    </lineage>
</organism>
<dbReference type="STRING" id="1088869.GMO_18650"/>
<feature type="domain" description="DUF4357" evidence="1">
    <location>
        <begin position="244"/>
        <end position="297"/>
    </location>
</feature>
<proteinExistence type="predicted"/>
<keyword evidence="3" id="KW-1185">Reference proteome</keyword>
<dbReference type="eggNOG" id="COG0322">
    <property type="taxonomic scope" value="Bacteria"/>
</dbReference>
<reference evidence="2 3" key="1">
    <citation type="submission" date="2011-10" db="EMBL/GenBank/DDBJ databases">
        <title>Genome sequence of Gluconobacter morbifer G707, isolated from Drosophila gut.</title>
        <authorList>
            <person name="Lee W.-J."/>
            <person name="Kim E.-K."/>
        </authorList>
    </citation>
    <scope>NUCLEOTIDE SEQUENCE [LARGE SCALE GENOMIC DNA]</scope>
    <source>
        <strain evidence="2 3">G707</strain>
    </source>
</reference>
<dbReference type="OrthoDB" id="2656488at2"/>
<dbReference type="EMBL" id="AGQV01000005">
    <property type="protein sequence ID" value="EHH68098.1"/>
    <property type="molecule type" value="Genomic_DNA"/>
</dbReference>
<protein>
    <recommendedName>
        <fullName evidence="1">DUF4357 domain-containing protein</fullName>
    </recommendedName>
</protein>
<dbReference type="Pfam" id="PF14267">
    <property type="entry name" value="DUF4357"/>
    <property type="match status" value="1"/>
</dbReference>
<evidence type="ECO:0000313" key="2">
    <source>
        <dbReference type="EMBL" id="EHH68098.1"/>
    </source>
</evidence>
<evidence type="ECO:0000313" key="3">
    <source>
        <dbReference type="Proteomes" id="UP000004949"/>
    </source>
</evidence>
<dbReference type="AlphaFoldDB" id="G6XJJ3"/>
<sequence>MVHPQTIQIFLPDGDPQGIRVAAITTRIVQVIEVPRVRLDDFLAMPEASYVGFYMLFGEDDDTGAAKAYIGQTGNLGVRLKQHHEKKDFWNRALVAFSLTRSLTVTHAHYLEWLAISRATETGRYSLENGTVGSKPHTPAPMEAECREIFETVDILLTTLGFPIFKSLVPRNNNQFPVIEKPMINDAPEVVQLTDNSIEHELKTADGVDGRARYTEEGLVVLRGSRGRVEGGASFYKHNYYTKRQEMIDAGILSMSCDTITFTRDMLFTSPSPGAVFLLARVANGWVEWKDTSGRTLAEITGRNRQTDGSDG</sequence>
<gene>
    <name evidence="2" type="ORF">GMO_18650</name>
</gene>
<dbReference type="InterPro" id="IPR025579">
    <property type="entry name" value="DUF4357"/>
</dbReference>
<accession>G6XJJ3</accession>
<dbReference type="RefSeq" id="WP_008852012.1">
    <property type="nucleotide sequence ID" value="NZ_AGQV01000005.1"/>
</dbReference>
<evidence type="ECO:0000259" key="1">
    <source>
        <dbReference type="Pfam" id="PF14267"/>
    </source>
</evidence>